<sequence>LIPASPHPPLYIYISPSSPKKLPPLLSPPRQWRLLNRRISFASRTLTPSPSLSLASLEKNYVIKKGNFLFSLSTSWAWRNRNWRPGRRICRGGRRK</sequence>
<organism evidence="1">
    <name type="scientific">Oryza brachyantha</name>
    <name type="common">malo sina</name>
    <dbReference type="NCBI Taxonomy" id="4533"/>
    <lineage>
        <taxon>Eukaryota</taxon>
        <taxon>Viridiplantae</taxon>
        <taxon>Streptophyta</taxon>
        <taxon>Embryophyta</taxon>
        <taxon>Tracheophyta</taxon>
        <taxon>Spermatophyta</taxon>
        <taxon>Magnoliopsida</taxon>
        <taxon>Liliopsida</taxon>
        <taxon>Poales</taxon>
        <taxon>Poaceae</taxon>
        <taxon>BOP clade</taxon>
        <taxon>Oryzoideae</taxon>
        <taxon>Oryzeae</taxon>
        <taxon>Oryzinae</taxon>
        <taxon>Oryza</taxon>
    </lineage>
</organism>
<evidence type="ECO:0000313" key="2">
    <source>
        <dbReference type="Proteomes" id="UP000006038"/>
    </source>
</evidence>
<dbReference type="Gramene" id="OB01G49530.1">
    <property type="protein sequence ID" value="OB01G49530.1"/>
    <property type="gene ID" value="OB01G49530"/>
</dbReference>
<evidence type="ECO:0000313" key="1">
    <source>
        <dbReference type="EnsemblPlants" id="OB01G49530.1"/>
    </source>
</evidence>
<keyword evidence="2" id="KW-1185">Reference proteome</keyword>
<proteinExistence type="predicted"/>
<reference evidence="1" key="2">
    <citation type="submission" date="2013-04" db="UniProtKB">
        <authorList>
            <consortium name="EnsemblPlants"/>
        </authorList>
    </citation>
    <scope>IDENTIFICATION</scope>
</reference>
<protein>
    <submittedName>
        <fullName evidence="1">Uncharacterized protein</fullName>
    </submittedName>
</protein>
<accession>J3L6U7</accession>
<reference evidence="1" key="1">
    <citation type="journal article" date="2013" name="Nat. Commun.">
        <title>Whole-genome sequencing of Oryza brachyantha reveals mechanisms underlying Oryza genome evolution.</title>
        <authorList>
            <person name="Chen J."/>
            <person name="Huang Q."/>
            <person name="Gao D."/>
            <person name="Wang J."/>
            <person name="Lang Y."/>
            <person name="Liu T."/>
            <person name="Li B."/>
            <person name="Bai Z."/>
            <person name="Luis Goicoechea J."/>
            <person name="Liang C."/>
            <person name="Chen C."/>
            <person name="Zhang W."/>
            <person name="Sun S."/>
            <person name="Liao Y."/>
            <person name="Zhang X."/>
            <person name="Yang L."/>
            <person name="Song C."/>
            <person name="Wang M."/>
            <person name="Shi J."/>
            <person name="Liu G."/>
            <person name="Liu J."/>
            <person name="Zhou H."/>
            <person name="Zhou W."/>
            <person name="Yu Q."/>
            <person name="An N."/>
            <person name="Chen Y."/>
            <person name="Cai Q."/>
            <person name="Wang B."/>
            <person name="Liu B."/>
            <person name="Min J."/>
            <person name="Huang Y."/>
            <person name="Wu H."/>
            <person name="Li Z."/>
            <person name="Zhang Y."/>
            <person name="Yin Y."/>
            <person name="Song W."/>
            <person name="Jiang J."/>
            <person name="Jackson S.A."/>
            <person name="Wing R.A."/>
            <person name="Wang J."/>
            <person name="Chen M."/>
        </authorList>
    </citation>
    <scope>NUCLEOTIDE SEQUENCE [LARGE SCALE GENOMIC DNA]</scope>
    <source>
        <strain evidence="1">cv. IRGC 101232</strain>
    </source>
</reference>
<dbReference type="EnsemblPlants" id="OB01G49530.1">
    <property type="protein sequence ID" value="OB01G49530.1"/>
    <property type="gene ID" value="OB01G49530"/>
</dbReference>
<dbReference type="Proteomes" id="UP000006038">
    <property type="component" value="Chromosome 1"/>
</dbReference>
<dbReference type="AlphaFoldDB" id="J3L6U7"/>
<name>J3L6U7_ORYBR</name>
<dbReference type="HOGENOM" id="CLU_2365767_0_0_1"/>